<dbReference type="PANTHER" id="PTHR43174:SF2">
    <property type="entry name" value="UDP-N-ACETYLGLUCOSAMINE 2-EPIMERASE"/>
    <property type="match status" value="1"/>
</dbReference>
<comment type="similarity">
    <text evidence="2 5">Belongs to the UDP-N-acetylglucosamine 2-epimerase family.</text>
</comment>
<evidence type="ECO:0000256" key="4">
    <source>
        <dbReference type="ARBA" id="ARBA00079400"/>
    </source>
</evidence>
<accession>A0A1G9Y1Q0</accession>
<dbReference type="PANTHER" id="PTHR43174">
    <property type="entry name" value="UDP-N-ACETYLGLUCOSAMINE 2-EPIMERASE"/>
    <property type="match status" value="1"/>
</dbReference>
<evidence type="ECO:0000313" key="8">
    <source>
        <dbReference type="Proteomes" id="UP000199544"/>
    </source>
</evidence>
<evidence type="ECO:0000256" key="1">
    <source>
        <dbReference type="ARBA" id="ARBA00023235"/>
    </source>
</evidence>
<keyword evidence="1 5" id="KW-0413">Isomerase</keyword>
<dbReference type="Proteomes" id="UP000199544">
    <property type="component" value="Unassembled WGS sequence"/>
</dbReference>
<dbReference type="InterPro" id="IPR003331">
    <property type="entry name" value="UDP_GlcNAc_Epimerase_2_dom"/>
</dbReference>
<dbReference type="CDD" id="cd03786">
    <property type="entry name" value="GTB_UDP-GlcNAc_2-Epimerase"/>
    <property type="match status" value="1"/>
</dbReference>
<protein>
    <recommendedName>
        <fullName evidence="3">UDP-N-acetylglucosamine 2-epimerase (non-hydrolyzing)</fullName>
        <ecNumber evidence="3">5.1.3.14</ecNumber>
    </recommendedName>
    <alternativeName>
        <fullName evidence="4">UDP-GlcNAc-2-epimerase</fullName>
    </alternativeName>
</protein>
<dbReference type="GO" id="GO:0008761">
    <property type="term" value="F:UDP-N-acetylglucosamine 2-epimerase activity"/>
    <property type="evidence" value="ECO:0007669"/>
    <property type="project" value="UniProtKB-EC"/>
</dbReference>
<gene>
    <name evidence="7" type="ORF">SAMN04488137_3152</name>
</gene>
<dbReference type="STRING" id="459525.SAMN04488137_3152"/>
<dbReference type="Pfam" id="PF02350">
    <property type="entry name" value="Epimerase_2"/>
    <property type="match status" value="1"/>
</dbReference>
<reference evidence="8" key="1">
    <citation type="submission" date="2016-10" db="EMBL/GenBank/DDBJ databases">
        <authorList>
            <person name="Varghese N."/>
            <person name="Submissions S."/>
        </authorList>
    </citation>
    <scope>NUCLEOTIDE SEQUENCE [LARGE SCALE GENOMIC DNA]</scope>
    <source>
        <strain evidence="8">CGMCC 1.6854</strain>
    </source>
</reference>
<evidence type="ECO:0000256" key="2">
    <source>
        <dbReference type="ARBA" id="ARBA00038209"/>
    </source>
</evidence>
<dbReference type="NCBIfam" id="TIGR00236">
    <property type="entry name" value="wecB"/>
    <property type="match status" value="1"/>
</dbReference>
<organism evidence="7 8">
    <name type="scientific">Fictibacillus solisalsi</name>
    <dbReference type="NCBI Taxonomy" id="459525"/>
    <lineage>
        <taxon>Bacteria</taxon>
        <taxon>Bacillati</taxon>
        <taxon>Bacillota</taxon>
        <taxon>Bacilli</taxon>
        <taxon>Bacillales</taxon>
        <taxon>Fictibacillaceae</taxon>
        <taxon>Fictibacillus</taxon>
    </lineage>
</organism>
<dbReference type="EC" id="5.1.3.14" evidence="3"/>
<dbReference type="AlphaFoldDB" id="A0A1G9Y1Q0"/>
<evidence type="ECO:0000256" key="5">
    <source>
        <dbReference type="RuleBase" id="RU003513"/>
    </source>
</evidence>
<feature type="domain" description="UDP-N-acetylglucosamine 2-epimerase" evidence="6">
    <location>
        <begin position="32"/>
        <end position="366"/>
    </location>
</feature>
<dbReference type="Gene3D" id="3.40.50.2000">
    <property type="entry name" value="Glycogen Phosphorylase B"/>
    <property type="match status" value="2"/>
</dbReference>
<evidence type="ECO:0000313" key="7">
    <source>
        <dbReference type="EMBL" id="SDN03012.1"/>
    </source>
</evidence>
<dbReference type="InterPro" id="IPR029767">
    <property type="entry name" value="WecB-like"/>
</dbReference>
<dbReference type="EMBL" id="FNHW01000001">
    <property type="protein sequence ID" value="SDN03012.1"/>
    <property type="molecule type" value="Genomic_DNA"/>
</dbReference>
<dbReference type="FunFam" id="3.40.50.2000:FF:000043">
    <property type="entry name" value="UDP-N-acetylglucosamine 2-epimerase"/>
    <property type="match status" value="1"/>
</dbReference>
<evidence type="ECO:0000256" key="3">
    <source>
        <dbReference type="ARBA" id="ARBA00038858"/>
    </source>
</evidence>
<keyword evidence="8" id="KW-1185">Reference proteome</keyword>
<sequence length="385" mass="42872">MMKKKIKVMTIFGTRPEAVKMAPLVMELKKYAEEIEPVVTVTAQHRQMLDAVLDTFSILPDYDLNIMQDRQTLSQITIKALAGLEGILTEVKPDLVLVHGDTTTTFAASLAAYYQKIEVGHVEAGLRTWNKYSPFPEELNRQLTGVMSDLHFSPTGAAAKNLLDENKNGDTIFITGNTAIDALKTTIQEVYTHEVLEKVGNDRMILVTAHRRENLGEPMRNIFKAIKRLVEDYDDVQVVYPVHLNPAVRELAAEMLGSDPRIHLIEPLGVIDFHNFASRAYLILTDSGGVQEEAPSLGVPVLVLRNNTERPEGIAAGTLRLVGTEEENIYSITSKLLTNSVAYDEMAKASNPYGDGQASRRIVEAILYHYGLRTERPDAFRALKP</sequence>
<proteinExistence type="inferred from homology"/>
<dbReference type="SUPFAM" id="SSF53756">
    <property type="entry name" value="UDP-Glycosyltransferase/glycogen phosphorylase"/>
    <property type="match status" value="1"/>
</dbReference>
<name>A0A1G9Y1Q0_9BACL</name>
<evidence type="ECO:0000259" key="6">
    <source>
        <dbReference type="Pfam" id="PF02350"/>
    </source>
</evidence>